<protein>
    <recommendedName>
        <fullName evidence="1">Shikimate dehydrogenase substrate binding N-terminal domain-containing protein</fullName>
    </recommendedName>
</protein>
<dbReference type="PANTHER" id="PTHR21089">
    <property type="entry name" value="SHIKIMATE DEHYDROGENASE"/>
    <property type="match status" value="1"/>
</dbReference>
<dbReference type="SUPFAM" id="SSF51735">
    <property type="entry name" value="NAD(P)-binding Rossmann-fold domains"/>
    <property type="match status" value="1"/>
</dbReference>
<dbReference type="PANTHER" id="PTHR21089:SF26">
    <property type="entry name" value="AROM POLYPEPTIDE, PUTATIVE-RELATED"/>
    <property type="match status" value="1"/>
</dbReference>
<feature type="domain" description="Shikimate dehydrogenase substrate binding N-terminal" evidence="1">
    <location>
        <begin position="26"/>
        <end position="105"/>
    </location>
</feature>
<dbReference type="Proteomes" id="UP001172684">
    <property type="component" value="Unassembled WGS sequence"/>
</dbReference>
<dbReference type="Gene3D" id="3.40.50.720">
    <property type="entry name" value="NAD(P)-binding Rossmann-like Domain"/>
    <property type="match status" value="1"/>
</dbReference>
<evidence type="ECO:0000313" key="2">
    <source>
        <dbReference type="EMBL" id="KAJ9668052.1"/>
    </source>
</evidence>
<dbReference type="InterPro" id="IPR046346">
    <property type="entry name" value="Aminoacid_DH-like_N_sf"/>
</dbReference>
<dbReference type="CDD" id="cd01065">
    <property type="entry name" value="NAD_bind_Shikimate_DH"/>
    <property type="match status" value="1"/>
</dbReference>
<dbReference type="InterPro" id="IPR036291">
    <property type="entry name" value="NAD(P)-bd_dom_sf"/>
</dbReference>
<keyword evidence="3" id="KW-1185">Reference proteome</keyword>
<dbReference type="Gene3D" id="3.40.50.10860">
    <property type="entry name" value="Leucine Dehydrogenase, chain A, domain 1"/>
    <property type="match status" value="1"/>
</dbReference>
<dbReference type="EMBL" id="JAPDRL010000009">
    <property type="protein sequence ID" value="KAJ9668052.1"/>
    <property type="molecule type" value="Genomic_DNA"/>
</dbReference>
<organism evidence="2 3">
    <name type="scientific">Coniosporium apollinis</name>
    <dbReference type="NCBI Taxonomy" id="61459"/>
    <lineage>
        <taxon>Eukaryota</taxon>
        <taxon>Fungi</taxon>
        <taxon>Dikarya</taxon>
        <taxon>Ascomycota</taxon>
        <taxon>Pezizomycotina</taxon>
        <taxon>Dothideomycetes</taxon>
        <taxon>Dothideomycetes incertae sedis</taxon>
        <taxon>Coniosporium</taxon>
    </lineage>
</organism>
<dbReference type="SUPFAM" id="SSF53223">
    <property type="entry name" value="Aminoacid dehydrogenase-like, N-terminal domain"/>
    <property type="match status" value="1"/>
</dbReference>
<dbReference type="InterPro" id="IPR013708">
    <property type="entry name" value="Shikimate_DH-bd_N"/>
</dbReference>
<dbReference type="InterPro" id="IPR022893">
    <property type="entry name" value="Shikimate_DH_fam"/>
</dbReference>
<dbReference type="Pfam" id="PF08501">
    <property type="entry name" value="Shikimate_dh_N"/>
    <property type="match status" value="1"/>
</dbReference>
<accession>A0ABQ9P0Y8</accession>
<comment type="caution">
    <text evidence="2">The sequence shown here is derived from an EMBL/GenBank/DDBJ whole genome shotgun (WGS) entry which is preliminary data.</text>
</comment>
<gene>
    <name evidence="2" type="ORF">H2201_001858</name>
</gene>
<sequence length="317" mass="34821">MATNGVNGTSNQINGTSFQRKHLYLAGIGVTHSIAYLMHNHICRTLNLPWTFTNVECPTVESVLSLFRAPSFAGGVVTMPYKQALMPYLDELDELALTLGACNNVYKTAEGKLRGTNTDWRGIKGCLLGASEEGKGKPALIIGAGGASRAAVFALANQLECGTIYIINRDVGEVEALLRDAQAYAKDGQKGPNLVHLRSVEQAREQASPYYIVGTVPDFEPKTEQELEARAMLEEFLARDGKKGVLLDMCFKPRNTRILKLGKRHGWKTVEGTGIIGHQVQEQYRLWAGEEVSQRLPMEEAWAVLQKAAEESPAINF</sequence>
<evidence type="ECO:0000313" key="3">
    <source>
        <dbReference type="Proteomes" id="UP001172684"/>
    </source>
</evidence>
<proteinExistence type="predicted"/>
<name>A0ABQ9P0Y8_9PEZI</name>
<reference evidence="2" key="1">
    <citation type="submission" date="2022-10" db="EMBL/GenBank/DDBJ databases">
        <title>Culturing micro-colonial fungi from biological soil crusts in the Mojave desert and describing Neophaeococcomyces mojavensis, and introducing the new genera and species Taxawa tesnikishii.</title>
        <authorList>
            <person name="Kurbessoian T."/>
            <person name="Stajich J.E."/>
        </authorList>
    </citation>
    <scope>NUCLEOTIDE SEQUENCE</scope>
    <source>
        <strain evidence="2">TK_1</strain>
    </source>
</reference>
<evidence type="ECO:0000259" key="1">
    <source>
        <dbReference type="Pfam" id="PF08501"/>
    </source>
</evidence>